<feature type="region of interest" description="Disordered" evidence="1">
    <location>
        <begin position="1"/>
        <end position="56"/>
    </location>
</feature>
<name>A0AAD4IXY6_PERFH</name>
<dbReference type="SMART" id="SM01075">
    <property type="entry name" value="CDT1"/>
    <property type="match status" value="1"/>
</dbReference>
<dbReference type="GO" id="GO:0030174">
    <property type="term" value="P:regulation of DNA-templated DNA replication initiation"/>
    <property type="evidence" value="ECO:0007669"/>
    <property type="project" value="InterPro"/>
</dbReference>
<dbReference type="InterPro" id="IPR014939">
    <property type="entry name" value="CDT1_Gemini-bd-like"/>
</dbReference>
<dbReference type="InterPro" id="IPR038090">
    <property type="entry name" value="Cdt1_C_WH_dom_sf"/>
</dbReference>
<feature type="domain" description="CDT1 Geminin-binding" evidence="2">
    <location>
        <begin position="105"/>
        <end position="189"/>
    </location>
</feature>
<dbReference type="SUPFAM" id="SSF46785">
    <property type="entry name" value="Winged helix' DNA-binding domain"/>
    <property type="match status" value="1"/>
</dbReference>
<feature type="region of interest" description="Disordered" evidence="1">
    <location>
        <begin position="351"/>
        <end position="379"/>
    </location>
</feature>
<evidence type="ECO:0000259" key="2">
    <source>
        <dbReference type="SMART" id="SM01075"/>
    </source>
</evidence>
<dbReference type="Proteomes" id="UP001190926">
    <property type="component" value="Unassembled WGS sequence"/>
</dbReference>
<dbReference type="EMBL" id="SDAM02001008">
    <property type="protein sequence ID" value="KAH6823083.1"/>
    <property type="molecule type" value="Genomic_DNA"/>
</dbReference>
<accession>A0AAD4IXY6</accession>
<dbReference type="GO" id="GO:0005634">
    <property type="term" value="C:nucleus"/>
    <property type="evidence" value="ECO:0007669"/>
    <property type="project" value="TreeGrafter"/>
</dbReference>
<dbReference type="PANTHER" id="PTHR28637:SF1">
    <property type="entry name" value="DNA REPLICATION FACTOR CDT1"/>
    <property type="match status" value="1"/>
</dbReference>
<dbReference type="GO" id="GO:0000278">
    <property type="term" value="P:mitotic cell cycle"/>
    <property type="evidence" value="ECO:0007669"/>
    <property type="project" value="TreeGrafter"/>
</dbReference>
<dbReference type="Gene3D" id="1.10.10.1420">
    <property type="entry name" value="DNA replication factor Cdt1, C-terminal WH domain"/>
    <property type="match status" value="1"/>
</dbReference>
<evidence type="ECO:0000313" key="4">
    <source>
        <dbReference type="Proteomes" id="UP001190926"/>
    </source>
</evidence>
<dbReference type="GO" id="GO:0070182">
    <property type="term" value="F:DNA polymerase binding"/>
    <property type="evidence" value="ECO:0007669"/>
    <property type="project" value="TreeGrafter"/>
</dbReference>
<protein>
    <recommendedName>
        <fullName evidence="2">CDT1 Geminin-binding domain-containing protein</fullName>
    </recommendedName>
</protein>
<dbReference type="GO" id="GO:0003677">
    <property type="term" value="F:DNA binding"/>
    <property type="evidence" value="ECO:0007669"/>
    <property type="project" value="InterPro"/>
</dbReference>
<gene>
    <name evidence="3" type="ORF">C2S53_002077</name>
</gene>
<feature type="region of interest" description="Disordered" evidence="1">
    <location>
        <begin position="69"/>
        <end position="98"/>
    </location>
</feature>
<evidence type="ECO:0000256" key="1">
    <source>
        <dbReference type="SAM" id="MobiDB-lite"/>
    </source>
</evidence>
<organism evidence="3 4">
    <name type="scientific">Perilla frutescens var. hirtella</name>
    <name type="common">Perilla citriodora</name>
    <name type="synonym">Perilla setoyensis</name>
    <dbReference type="NCBI Taxonomy" id="608512"/>
    <lineage>
        <taxon>Eukaryota</taxon>
        <taxon>Viridiplantae</taxon>
        <taxon>Streptophyta</taxon>
        <taxon>Embryophyta</taxon>
        <taxon>Tracheophyta</taxon>
        <taxon>Spermatophyta</taxon>
        <taxon>Magnoliopsida</taxon>
        <taxon>eudicotyledons</taxon>
        <taxon>Gunneridae</taxon>
        <taxon>Pentapetalae</taxon>
        <taxon>asterids</taxon>
        <taxon>lamiids</taxon>
        <taxon>Lamiales</taxon>
        <taxon>Lamiaceae</taxon>
        <taxon>Nepetoideae</taxon>
        <taxon>Elsholtzieae</taxon>
        <taxon>Perilla</taxon>
    </lineage>
</organism>
<reference evidence="3 4" key="1">
    <citation type="journal article" date="2021" name="Nat. Commun.">
        <title>Incipient diploidization of the medicinal plant Perilla within 10,000 years.</title>
        <authorList>
            <person name="Zhang Y."/>
            <person name="Shen Q."/>
            <person name="Leng L."/>
            <person name="Zhang D."/>
            <person name="Chen S."/>
            <person name="Shi Y."/>
            <person name="Ning Z."/>
            <person name="Chen S."/>
        </authorList>
    </citation>
    <scope>NUCLEOTIDE SEQUENCE [LARGE SCALE GENOMIC DNA]</scope>
    <source>
        <strain evidence="4">cv. PC099</strain>
    </source>
</reference>
<dbReference type="InterPro" id="IPR045173">
    <property type="entry name" value="Cdt1"/>
</dbReference>
<dbReference type="PANTHER" id="PTHR28637">
    <property type="entry name" value="DNA REPLICATION FACTOR CDT1"/>
    <property type="match status" value="1"/>
</dbReference>
<keyword evidence="4" id="KW-1185">Reference proteome</keyword>
<dbReference type="GO" id="GO:0000076">
    <property type="term" value="P:DNA replication checkpoint signaling"/>
    <property type="evidence" value="ECO:0007669"/>
    <property type="project" value="TreeGrafter"/>
</dbReference>
<dbReference type="GO" id="GO:0071163">
    <property type="term" value="P:DNA replication preinitiation complex assembly"/>
    <property type="evidence" value="ECO:0007669"/>
    <property type="project" value="InterPro"/>
</dbReference>
<proteinExistence type="predicted"/>
<comment type="caution">
    <text evidence="3">The sequence shown here is derived from an EMBL/GenBank/DDBJ whole genome shotgun (WGS) entry which is preliminary data.</text>
</comment>
<sequence>MDATKQSPLSSFRSKKLLRSPAPSDRKVSDPNPDPLSVKTPGKPADPPRRLRNRGVALSIADIRNAALKLRERGSDPAPSTDPVSRPDEEEVAKPKKSAAAEIKLPEKYELLDIFFNSLDCSIRLLQFRGSATTFTNITSAIETLTENKGKSNSHSGNLMRRRVFRNRLVDFFKSHPEGDEVPEEVLPEPFSWSKENISANSAQPSGTASMGERQGVAFSGLPVRASILPPSFKRSFSQRVSGHQVEKLKQEVIISAHPSVNSEAKFSGSSSGKEISEVARDSASETCSSYEASIDSKTLYAFPETPVKCVYPVEDEDECSNGVASVLKTPVGMASTPAKLMSAMPTLKPTKRRYMSPDNSSCITPNKLVRRPPPNRPLKFETPVKKNLKVDDNEFGRRGNSSTPDDIYGILSVFYTIDSRKGETVTGAGPSNLTSNKEARNYCLPAQALPQGEVEEQLRLLQELAPEWIYEKSAFSGDLLLCSSVPSILSCSVNKISSAEAIWTRLSKAI</sequence>
<dbReference type="AlphaFoldDB" id="A0AAD4IXY6"/>
<dbReference type="InterPro" id="IPR036390">
    <property type="entry name" value="WH_DNA-bd_sf"/>
</dbReference>
<evidence type="ECO:0000313" key="3">
    <source>
        <dbReference type="EMBL" id="KAH6823083.1"/>
    </source>
</evidence>